<proteinExistence type="predicted"/>
<name>A0A392V146_9FABA</name>
<feature type="non-terminal residue" evidence="2">
    <location>
        <position position="1"/>
    </location>
</feature>
<feature type="region of interest" description="Disordered" evidence="1">
    <location>
        <begin position="1"/>
        <end position="61"/>
    </location>
</feature>
<dbReference type="AlphaFoldDB" id="A0A392V146"/>
<dbReference type="EMBL" id="LXQA011032685">
    <property type="protein sequence ID" value="MCI82008.1"/>
    <property type="molecule type" value="Genomic_DNA"/>
</dbReference>
<keyword evidence="3" id="KW-1185">Reference proteome</keyword>
<feature type="compositionally biased region" description="Gly residues" evidence="1">
    <location>
        <begin position="1"/>
        <end position="11"/>
    </location>
</feature>
<evidence type="ECO:0000256" key="1">
    <source>
        <dbReference type="SAM" id="MobiDB-lite"/>
    </source>
</evidence>
<accession>A0A392V146</accession>
<protein>
    <submittedName>
        <fullName evidence="2">Uncharacterized protein</fullName>
    </submittedName>
</protein>
<organism evidence="2 3">
    <name type="scientific">Trifolium medium</name>
    <dbReference type="NCBI Taxonomy" id="97028"/>
    <lineage>
        <taxon>Eukaryota</taxon>
        <taxon>Viridiplantae</taxon>
        <taxon>Streptophyta</taxon>
        <taxon>Embryophyta</taxon>
        <taxon>Tracheophyta</taxon>
        <taxon>Spermatophyta</taxon>
        <taxon>Magnoliopsida</taxon>
        <taxon>eudicotyledons</taxon>
        <taxon>Gunneridae</taxon>
        <taxon>Pentapetalae</taxon>
        <taxon>rosids</taxon>
        <taxon>fabids</taxon>
        <taxon>Fabales</taxon>
        <taxon>Fabaceae</taxon>
        <taxon>Papilionoideae</taxon>
        <taxon>50 kb inversion clade</taxon>
        <taxon>NPAAA clade</taxon>
        <taxon>Hologalegina</taxon>
        <taxon>IRL clade</taxon>
        <taxon>Trifolieae</taxon>
        <taxon>Trifolium</taxon>
    </lineage>
</organism>
<evidence type="ECO:0000313" key="2">
    <source>
        <dbReference type="EMBL" id="MCI82008.1"/>
    </source>
</evidence>
<dbReference type="Proteomes" id="UP000265520">
    <property type="component" value="Unassembled WGS sequence"/>
</dbReference>
<evidence type="ECO:0000313" key="3">
    <source>
        <dbReference type="Proteomes" id="UP000265520"/>
    </source>
</evidence>
<sequence length="61" mass="6443">TEARGGLGGDRGQACRGRSRDGYSSCHGQWFGRQGPCAGGQTVGERGERRGGRRHRGGNGR</sequence>
<feature type="compositionally biased region" description="Basic residues" evidence="1">
    <location>
        <begin position="51"/>
        <end position="61"/>
    </location>
</feature>
<comment type="caution">
    <text evidence="2">The sequence shown here is derived from an EMBL/GenBank/DDBJ whole genome shotgun (WGS) entry which is preliminary data.</text>
</comment>
<reference evidence="2 3" key="1">
    <citation type="journal article" date="2018" name="Front. Plant Sci.">
        <title>Red Clover (Trifolium pratense) and Zigzag Clover (T. medium) - A Picture of Genomic Similarities and Differences.</title>
        <authorList>
            <person name="Dluhosova J."/>
            <person name="Istvanek J."/>
            <person name="Nedelnik J."/>
            <person name="Repkova J."/>
        </authorList>
    </citation>
    <scope>NUCLEOTIDE SEQUENCE [LARGE SCALE GENOMIC DNA]</scope>
    <source>
        <strain evidence="3">cv. 10/8</strain>
        <tissue evidence="2">Leaf</tissue>
    </source>
</reference>